<dbReference type="AlphaFoldDB" id="A0A2I0AIL6"/>
<protein>
    <submittedName>
        <fullName evidence="1">Glucan endo-1,3-beta-glucosidase 14</fullName>
    </submittedName>
</protein>
<dbReference type="Gene3D" id="3.20.20.80">
    <property type="entry name" value="Glycosidases"/>
    <property type="match status" value="1"/>
</dbReference>
<gene>
    <name evidence="1" type="ORF">AXF42_Ash003953</name>
</gene>
<keyword evidence="2" id="KW-1185">Reference proteome</keyword>
<accession>A0A2I0AIL6</accession>
<proteinExistence type="predicted"/>
<sequence length="279" mass="30214">MESLHSALTTLGLDRQIVVTTPHSIAILASSYPPSSPNPPVGRTCRAAPRPTGVARALRLSLSPPNPPALAHAAQLLGSGGVASAIGMRERCGEEREGGERVISNDADVLVEALEPVQGSVREEEMVAVVDVTGLLIRLSQRAEVRMEVSIVRQTSAGVVELEGALLQAAEHPQVGFKTELGEMKKLEERLTSLASSSPEWAGRAEAARGEYHRTVLDIEQAHSAHVKDLQKRIKELDDDRGALWWEREKFKKEVVDAKEAEAKGPKQAFSRLIAEMSC</sequence>
<name>A0A2I0AIL6_9ASPA</name>
<reference evidence="1 2" key="1">
    <citation type="journal article" date="2017" name="Nature">
        <title>The Apostasia genome and the evolution of orchids.</title>
        <authorList>
            <person name="Zhang G.Q."/>
            <person name="Liu K.W."/>
            <person name="Li Z."/>
            <person name="Lohaus R."/>
            <person name="Hsiao Y.Y."/>
            <person name="Niu S.C."/>
            <person name="Wang J.Y."/>
            <person name="Lin Y.C."/>
            <person name="Xu Q."/>
            <person name="Chen L.J."/>
            <person name="Yoshida K."/>
            <person name="Fujiwara S."/>
            <person name="Wang Z.W."/>
            <person name="Zhang Y.Q."/>
            <person name="Mitsuda N."/>
            <person name="Wang M."/>
            <person name="Liu G.H."/>
            <person name="Pecoraro L."/>
            <person name="Huang H.X."/>
            <person name="Xiao X.J."/>
            <person name="Lin M."/>
            <person name="Wu X.Y."/>
            <person name="Wu W.L."/>
            <person name="Chen Y.Y."/>
            <person name="Chang S.B."/>
            <person name="Sakamoto S."/>
            <person name="Ohme-Takagi M."/>
            <person name="Yagi M."/>
            <person name="Zeng S.J."/>
            <person name="Shen C.Y."/>
            <person name="Yeh C.M."/>
            <person name="Luo Y.B."/>
            <person name="Tsai W.C."/>
            <person name="Van de Peer Y."/>
            <person name="Liu Z.J."/>
        </authorList>
    </citation>
    <scope>NUCLEOTIDE SEQUENCE [LARGE SCALE GENOMIC DNA]</scope>
    <source>
        <strain evidence="2">cv. Shenzhen</strain>
        <tissue evidence="1">Stem</tissue>
    </source>
</reference>
<evidence type="ECO:0000313" key="1">
    <source>
        <dbReference type="EMBL" id="PKA55316.1"/>
    </source>
</evidence>
<dbReference type="Proteomes" id="UP000236161">
    <property type="component" value="Unassembled WGS sequence"/>
</dbReference>
<evidence type="ECO:0000313" key="2">
    <source>
        <dbReference type="Proteomes" id="UP000236161"/>
    </source>
</evidence>
<organism evidence="1 2">
    <name type="scientific">Apostasia shenzhenica</name>
    <dbReference type="NCBI Taxonomy" id="1088818"/>
    <lineage>
        <taxon>Eukaryota</taxon>
        <taxon>Viridiplantae</taxon>
        <taxon>Streptophyta</taxon>
        <taxon>Embryophyta</taxon>
        <taxon>Tracheophyta</taxon>
        <taxon>Spermatophyta</taxon>
        <taxon>Magnoliopsida</taxon>
        <taxon>Liliopsida</taxon>
        <taxon>Asparagales</taxon>
        <taxon>Orchidaceae</taxon>
        <taxon>Apostasioideae</taxon>
        <taxon>Apostasia</taxon>
    </lineage>
</organism>
<dbReference type="EMBL" id="KZ451980">
    <property type="protein sequence ID" value="PKA55316.1"/>
    <property type="molecule type" value="Genomic_DNA"/>
</dbReference>